<keyword evidence="6 9" id="KW-1133">Transmembrane helix</keyword>
<dbReference type="GO" id="GO:0022857">
    <property type="term" value="F:transmembrane transporter activity"/>
    <property type="evidence" value="ECO:0007669"/>
    <property type="project" value="InterPro"/>
</dbReference>
<feature type="transmembrane region" description="Helical" evidence="9">
    <location>
        <begin position="165"/>
        <end position="189"/>
    </location>
</feature>
<keyword evidence="5 9" id="KW-0812">Transmembrane</keyword>
<feature type="transmembrane region" description="Helical" evidence="9">
    <location>
        <begin position="36"/>
        <end position="59"/>
    </location>
</feature>
<feature type="transmembrane region" description="Helical" evidence="9">
    <location>
        <begin position="433"/>
        <end position="454"/>
    </location>
</feature>
<evidence type="ECO:0000256" key="8">
    <source>
        <dbReference type="ARBA" id="ARBA00039330"/>
    </source>
</evidence>
<dbReference type="EMBL" id="UFAJ01000102">
    <property type="protein sequence ID" value="SSD59178.1"/>
    <property type="molecule type" value="Genomic_DNA"/>
</dbReference>
<dbReference type="AlphaFoldDB" id="A0A376B3B2"/>
<dbReference type="OrthoDB" id="199930at2759"/>
<feature type="transmembrane region" description="Helical" evidence="9">
    <location>
        <begin position="130"/>
        <end position="153"/>
    </location>
</feature>
<reference evidence="11" key="1">
    <citation type="submission" date="2018-06" db="EMBL/GenBank/DDBJ databases">
        <authorList>
            <person name="Guldener U."/>
        </authorList>
    </citation>
    <scope>NUCLEOTIDE SEQUENCE [LARGE SCALE GENOMIC DNA]</scope>
    <source>
        <strain evidence="11">UTAD17</strain>
    </source>
</reference>
<feature type="transmembrane region" description="Helical" evidence="9">
    <location>
        <begin position="401"/>
        <end position="421"/>
    </location>
</feature>
<feature type="transmembrane region" description="Helical" evidence="9">
    <location>
        <begin position="289"/>
        <end position="312"/>
    </location>
</feature>
<dbReference type="GO" id="GO:0000329">
    <property type="term" value="C:fungal-type vacuole membrane"/>
    <property type="evidence" value="ECO:0007669"/>
    <property type="project" value="TreeGrafter"/>
</dbReference>
<name>A0A376B3B2_9ASCO</name>
<evidence type="ECO:0000256" key="6">
    <source>
        <dbReference type="ARBA" id="ARBA00022989"/>
    </source>
</evidence>
<evidence type="ECO:0000256" key="4">
    <source>
        <dbReference type="ARBA" id="ARBA00022554"/>
    </source>
</evidence>
<feature type="transmembrane region" description="Helical" evidence="9">
    <location>
        <begin position="209"/>
        <end position="232"/>
    </location>
</feature>
<sequence length="500" mass="55103">MSSSINMSTGLSRVEHNLTKHIRSITGGINSIKITYIAYIISLVSCLSAGSVTLISLFTEPWLEQYNYTPLQINLISSVINMGGYLTPPLLGLLSDSHGPVLLSMISSFGFVPGYWYLSGITPDNNHTIPFGLTLFCFFFIGCSTSALFFSALLSCSKFYSNSKLLCISLPTTFYGISSIWMGYIFTHVKWFYTYFDGEKGDILDLPKVFKFLSIFYMCICLFDWISTSIVARLKNESVYKNTTAVAPISVASSATIADEHQALLPEQECSITDMGKSLSEFFRSSSTYLLFLTMFGSFGVLESYLSNMGAISNLYNNSHSKKVSAQETLTIFSGNSTSIRIIVGVLLDVLNRMFSKRGTSTIKKNKSNRLITMSILWVLLMVGALSQYIFVIFGDDISSIALNLATACCGLAYGGLFTIFPSLVLNMWGQDIFGTCYGSFMVAPALGSTLYGIMFAKIYESTVGGGVGKISCLFSNFIITGNTFTVCLILSFVTYYWYL</sequence>
<dbReference type="Pfam" id="PF07690">
    <property type="entry name" value="MFS_1"/>
    <property type="match status" value="1"/>
</dbReference>
<comment type="similarity">
    <text evidence="2">Belongs to the major facilitator superfamily.</text>
</comment>
<dbReference type="PANTHER" id="PTHR21576:SF45">
    <property type="entry name" value="TRANSPORTER MCH1-RELATED"/>
    <property type="match status" value="1"/>
</dbReference>
<evidence type="ECO:0000256" key="7">
    <source>
        <dbReference type="ARBA" id="ARBA00023136"/>
    </source>
</evidence>
<evidence type="ECO:0000256" key="9">
    <source>
        <dbReference type="SAM" id="Phobius"/>
    </source>
</evidence>
<keyword evidence="4" id="KW-0926">Vacuole</keyword>
<feature type="transmembrane region" description="Helical" evidence="9">
    <location>
        <begin position="332"/>
        <end position="351"/>
    </location>
</feature>
<proteinExistence type="inferred from homology"/>
<dbReference type="InterPro" id="IPR036259">
    <property type="entry name" value="MFS_trans_sf"/>
</dbReference>
<evidence type="ECO:0000256" key="3">
    <source>
        <dbReference type="ARBA" id="ARBA00022448"/>
    </source>
</evidence>
<evidence type="ECO:0000256" key="1">
    <source>
        <dbReference type="ARBA" id="ARBA00004128"/>
    </source>
</evidence>
<keyword evidence="11" id="KW-1185">Reference proteome</keyword>
<gene>
    <name evidence="10" type="ORF">SCODWIG_00939</name>
</gene>
<accession>A0A376B3B2</accession>
<organism evidence="10 11">
    <name type="scientific">Saccharomycodes ludwigii</name>
    <dbReference type="NCBI Taxonomy" id="36035"/>
    <lineage>
        <taxon>Eukaryota</taxon>
        <taxon>Fungi</taxon>
        <taxon>Dikarya</taxon>
        <taxon>Ascomycota</taxon>
        <taxon>Saccharomycotina</taxon>
        <taxon>Saccharomycetes</taxon>
        <taxon>Saccharomycodales</taxon>
        <taxon>Saccharomycodaceae</taxon>
        <taxon>Saccharomycodes</taxon>
    </lineage>
</organism>
<evidence type="ECO:0000256" key="5">
    <source>
        <dbReference type="ARBA" id="ARBA00022692"/>
    </source>
</evidence>
<feature type="transmembrane region" description="Helical" evidence="9">
    <location>
        <begin position="474"/>
        <end position="499"/>
    </location>
</feature>
<feature type="transmembrane region" description="Helical" evidence="9">
    <location>
        <begin position="371"/>
        <end position="395"/>
    </location>
</feature>
<dbReference type="VEuPathDB" id="FungiDB:SCODWIG_00939"/>
<feature type="transmembrane region" description="Helical" evidence="9">
    <location>
        <begin position="71"/>
        <end position="94"/>
    </location>
</feature>
<keyword evidence="3" id="KW-0813">Transport</keyword>
<feature type="transmembrane region" description="Helical" evidence="9">
    <location>
        <begin position="101"/>
        <end position="118"/>
    </location>
</feature>
<protein>
    <recommendedName>
        <fullName evidence="8">Probable transporter MCH1</fullName>
    </recommendedName>
</protein>
<evidence type="ECO:0000256" key="2">
    <source>
        <dbReference type="ARBA" id="ARBA00008335"/>
    </source>
</evidence>
<dbReference type="SUPFAM" id="SSF103473">
    <property type="entry name" value="MFS general substrate transporter"/>
    <property type="match status" value="1"/>
</dbReference>
<evidence type="ECO:0000313" key="11">
    <source>
        <dbReference type="Proteomes" id="UP000262825"/>
    </source>
</evidence>
<evidence type="ECO:0000313" key="10">
    <source>
        <dbReference type="EMBL" id="SSD59178.1"/>
    </source>
</evidence>
<dbReference type="Proteomes" id="UP000262825">
    <property type="component" value="Unassembled WGS sequence"/>
</dbReference>
<dbReference type="PANTHER" id="PTHR21576">
    <property type="entry name" value="UNCHARACTERIZED NODULIN-LIKE PROTEIN"/>
    <property type="match status" value="1"/>
</dbReference>
<dbReference type="Gene3D" id="1.20.1250.20">
    <property type="entry name" value="MFS general substrate transporter like domains"/>
    <property type="match status" value="1"/>
</dbReference>
<keyword evidence="7 9" id="KW-0472">Membrane</keyword>
<dbReference type="InterPro" id="IPR011701">
    <property type="entry name" value="MFS"/>
</dbReference>
<comment type="subcellular location">
    <subcellularLocation>
        <location evidence="1">Vacuole membrane</location>
        <topology evidence="1">Multi-pass membrane protein</topology>
    </subcellularLocation>
</comment>